<keyword evidence="3" id="KW-1185">Reference proteome</keyword>
<name>A0A9J6GTR7_HAELO</name>
<dbReference type="EMBL" id="JABSTR010000011">
    <property type="protein sequence ID" value="KAH9381822.1"/>
    <property type="molecule type" value="Genomic_DNA"/>
</dbReference>
<dbReference type="VEuPathDB" id="VectorBase:HLOH_062993"/>
<evidence type="ECO:0000313" key="3">
    <source>
        <dbReference type="Proteomes" id="UP000821853"/>
    </source>
</evidence>
<keyword evidence="1" id="KW-0175">Coiled coil</keyword>
<evidence type="ECO:0000256" key="1">
    <source>
        <dbReference type="SAM" id="Coils"/>
    </source>
</evidence>
<dbReference type="OrthoDB" id="6627079at2759"/>
<evidence type="ECO:0000313" key="2">
    <source>
        <dbReference type="EMBL" id="KAH9381822.1"/>
    </source>
</evidence>
<proteinExistence type="predicted"/>
<protein>
    <submittedName>
        <fullName evidence="2">Uncharacterized protein</fullName>
    </submittedName>
</protein>
<feature type="coiled-coil region" evidence="1">
    <location>
        <begin position="14"/>
        <end position="48"/>
    </location>
</feature>
<organism evidence="2 3">
    <name type="scientific">Haemaphysalis longicornis</name>
    <name type="common">Bush tick</name>
    <dbReference type="NCBI Taxonomy" id="44386"/>
    <lineage>
        <taxon>Eukaryota</taxon>
        <taxon>Metazoa</taxon>
        <taxon>Ecdysozoa</taxon>
        <taxon>Arthropoda</taxon>
        <taxon>Chelicerata</taxon>
        <taxon>Arachnida</taxon>
        <taxon>Acari</taxon>
        <taxon>Parasitiformes</taxon>
        <taxon>Ixodida</taxon>
        <taxon>Ixodoidea</taxon>
        <taxon>Ixodidae</taxon>
        <taxon>Haemaphysalinae</taxon>
        <taxon>Haemaphysalis</taxon>
    </lineage>
</organism>
<gene>
    <name evidence="2" type="ORF">HPB48_023117</name>
</gene>
<accession>A0A9J6GTR7</accession>
<dbReference type="AlphaFoldDB" id="A0A9J6GTR7"/>
<dbReference type="Proteomes" id="UP000821853">
    <property type="component" value="Chromosome 9"/>
</dbReference>
<reference evidence="2 3" key="1">
    <citation type="journal article" date="2020" name="Cell">
        <title>Large-Scale Comparative Analyses of Tick Genomes Elucidate Their Genetic Diversity and Vector Capacities.</title>
        <authorList>
            <consortium name="Tick Genome and Microbiome Consortium (TIGMIC)"/>
            <person name="Jia N."/>
            <person name="Wang J."/>
            <person name="Shi W."/>
            <person name="Du L."/>
            <person name="Sun Y."/>
            <person name="Zhan W."/>
            <person name="Jiang J.F."/>
            <person name="Wang Q."/>
            <person name="Zhang B."/>
            <person name="Ji P."/>
            <person name="Bell-Sakyi L."/>
            <person name="Cui X.M."/>
            <person name="Yuan T.T."/>
            <person name="Jiang B.G."/>
            <person name="Yang W.F."/>
            <person name="Lam T.T."/>
            <person name="Chang Q.C."/>
            <person name="Ding S.J."/>
            <person name="Wang X.J."/>
            <person name="Zhu J.G."/>
            <person name="Ruan X.D."/>
            <person name="Zhao L."/>
            <person name="Wei J.T."/>
            <person name="Ye R.Z."/>
            <person name="Que T.C."/>
            <person name="Du C.H."/>
            <person name="Zhou Y.H."/>
            <person name="Cheng J.X."/>
            <person name="Dai P.F."/>
            <person name="Guo W.B."/>
            <person name="Han X.H."/>
            <person name="Huang E.J."/>
            <person name="Li L.F."/>
            <person name="Wei W."/>
            <person name="Gao Y.C."/>
            <person name="Liu J.Z."/>
            <person name="Shao H.Z."/>
            <person name="Wang X."/>
            <person name="Wang C.C."/>
            <person name="Yang T.C."/>
            <person name="Huo Q.B."/>
            <person name="Li W."/>
            <person name="Chen H.Y."/>
            <person name="Chen S.E."/>
            <person name="Zhou L.G."/>
            <person name="Ni X.B."/>
            <person name="Tian J.H."/>
            <person name="Sheng Y."/>
            <person name="Liu T."/>
            <person name="Pan Y.S."/>
            <person name="Xia L.Y."/>
            <person name="Li J."/>
            <person name="Zhao F."/>
            <person name="Cao W.C."/>
        </authorList>
    </citation>
    <scope>NUCLEOTIDE SEQUENCE [LARGE SCALE GENOMIC DNA]</scope>
    <source>
        <strain evidence="2">HaeL-2018</strain>
    </source>
</reference>
<comment type="caution">
    <text evidence="2">The sequence shown here is derived from an EMBL/GenBank/DDBJ whole genome shotgun (WGS) entry which is preliminary data.</text>
</comment>
<sequence>MENEDSGGDGHARIAALMTSVMQLEAEAQEAKYEADAAEDRMVRMNRVIAAAVAAASLSSRPGRRFWALPRNEGWFERTLPQLEGALEKMNTQMREAIPVEKRVAVGLYKLCSSAEDRSVAIIFAVWRSTVNSIYREFAKLW</sequence>